<dbReference type="GO" id="GO:0005856">
    <property type="term" value="C:cytoskeleton"/>
    <property type="evidence" value="ECO:0007669"/>
    <property type="project" value="TreeGrafter"/>
</dbReference>
<dbReference type="InterPro" id="IPR000719">
    <property type="entry name" value="Prot_kinase_dom"/>
</dbReference>
<sequence>MSRENIALFESEFSQIHLNHRNNLDKKLSPTKRKKALYPQHLYPSNNITPNLNAEVSNGNVSNTKPNALKPPPTTPNRITSHSSTAKERFASNQRTPTSNSTRAMSCPSTTDRKQDYPFSFMKETTSSIQRKQVTPLNTKIRMVSKSPTATSATKKRLEYSRQLSQKSKRYISNNISKNPSDIFNGNDQHEYDNYKQNQYRAHDTSPTKYSRLNELKIDDSPTKQRRIPTQPPPELPNVFHRLYPQKTPTAFSTTSKPKSTTSTRNYSQAQIMAPKVETINELYNIIYSKNPGLFAQLPPSQEESMSYDLQSLPLENLNMYERGEITRIKEVYYIPDRSLRNINISNHGSNFGFDDMYGNYIIIPQDHINYRYEIVSNLGTGSFGNVVMAKDHKSQQLVAVKIINNHINFSIKQSMNEMRMLKILQEKQSTNNESKIMTVFNHFNFRSHMCIATELLSINLYSLLELTNFKGFGYPLIQNIAKQVLMGLKAVHDSNIIHCDIKPENVMLKLPSSPDSGELLVKIIDFGSSCLANETSFTYIQSRFYRAPEILIGGNYDTKIDIWSVGCLLVELFSGIPLLPGKNEYDQVGLILELFGAPKPATVIRMRHKLMKRSNQRGMNINDPLSSVSMSSDKGLKRTLLYKVFDHNGKINLLNLQQYCHDSSTTPVKKVFKVASKTLEFEMGLNRYSLSAIEKQKLLSFLHKTFVWDPSERSSAQELLNSDFLA</sequence>
<evidence type="ECO:0000256" key="1">
    <source>
        <dbReference type="ARBA" id="ARBA00008867"/>
    </source>
</evidence>
<dbReference type="GO" id="GO:0004674">
    <property type="term" value="F:protein serine/threonine kinase activity"/>
    <property type="evidence" value="ECO:0007669"/>
    <property type="project" value="UniProtKB-KW"/>
</dbReference>
<feature type="compositionally biased region" description="Polar residues" evidence="8">
    <location>
        <begin position="43"/>
        <end position="66"/>
    </location>
</feature>
<dbReference type="GO" id="GO:0005737">
    <property type="term" value="C:cytoplasm"/>
    <property type="evidence" value="ECO:0007669"/>
    <property type="project" value="TreeGrafter"/>
</dbReference>
<evidence type="ECO:0000256" key="2">
    <source>
        <dbReference type="ARBA" id="ARBA00022527"/>
    </source>
</evidence>
<dbReference type="HOGENOM" id="CLU_000288_5_10_1"/>
<dbReference type="Proteomes" id="UP000011777">
    <property type="component" value="Unassembled WGS sequence"/>
</dbReference>
<evidence type="ECO:0000313" key="10">
    <source>
        <dbReference type="EMBL" id="EMG49548.1"/>
    </source>
</evidence>
<keyword evidence="6 7" id="KW-0067">ATP-binding</keyword>
<feature type="compositionally biased region" description="Polar residues" evidence="8">
    <location>
        <begin position="91"/>
        <end position="110"/>
    </location>
</feature>
<dbReference type="EMBL" id="AOGT01000609">
    <property type="protein sequence ID" value="EMG49548.1"/>
    <property type="molecule type" value="Genomic_DNA"/>
</dbReference>
<feature type="region of interest" description="Disordered" evidence="8">
    <location>
        <begin position="42"/>
        <end position="115"/>
    </location>
</feature>
<evidence type="ECO:0000259" key="9">
    <source>
        <dbReference type="PROSITE" id="PS50011"/>
    </source>
</evidence>
<protein>
    <submittedName>
        <fullName evidence="10">Protein kinase, putative</fullName>
    </submittedName>
</protein>
<keyword evidence="5 10" id="KW-0418">Kinase</keyword>
<dbReference type="OrthoDB" id="9332038at2759"/>
<dbReference type="Pfam" id="PF00069">
    <property type="entry name" value="Pkinase"/>
    <property type="match status" value="1"/>
</dbReference>
<dbReference type="PROSITE" id="PS50011">
    <property type="entry name" value="PROTEIN_KINASE_DOM"/>
    <property type="match status" value="1"/>
</dbReference>
<dbReference type="PANTHER" id="PTHR24058:SF22">
    <property type="entry name" value="DUAL SPECIFICITY TYROSINE-PHOSPHORYLATION-REGULATED KINASE 4"/>
    <property type="match status" value="1"/>
</dbReference>
<name>M3JBP4_CANMX</name>
<dbReference type="GO" id="GO:0030447">
    <property type="term" value="P:filamentous growth"/>
    <property type="evidence" value="ECO:0007669"/>
    <property type="project" value="UniProtKB-ARBA"/>
</dbReference>
<evidence type="ECO:0000313" key="11">
    <source>
        <dbReference type="Proteomes" id="UP000011777"/>
    </source>
</evidence>
<dbReference type="SUPFAM" id="SSF56112">
    <property type="entry name" value="Protein kinase-like (PK-like)"/>
    <property type="match status" value="1"/>
</dbReference>
<feature type="region of interest" description="Disordered" evidence="8">
    <location>
        <begin position="216"/>
        <end position="238"/>
    </location>
</feature>
<accession>M3JBP4</accession>
<feature type="domain" description="Protein kinase" evidence="9">
    <location>
        <begin position="373"/>
        <end position="726"/>
    </location>
</feature>
<feature type="region of interest" description="Disordered" evidence="8">
    <location>
        <begin position="172"/>
        <end position="191"/>
    </location>
</feature>
<organism evidence="10 11">
    <name type="scientific">Candida maltosa (strain Xu316)</name>
    <name type="common">Yeast</name>
    <dbReference type="NCBI Taxonomy" id="1245528"/>
    <lineage>
        <taxon>Eukaryota</taxon>
        <taxon>Fungi</taxon>
        <taxon>Dikarya</taxon>
        <taxon>Ascomycota</taxon>
        <taxon>Saccharomycotina</taxon>
        <taxon>Pichiomycetes</taxon>
        <taxon>Debaryomycetaceae</taxon>
        <taxon>Candida/Lodderomyces clade</taxon>
        <taxon>Candida</taxon>
    </lineage>
</organism>
<feature type="compositionally biased region" description="Polar residues" evidence="8">
    <location>
        <begin position="172"/>
        <end position="187"/>
    </location>
</feature>
<dbReference type="PANTHER" id="PTHR24058">
    <property type="entry name" value="DUAL SPECIFICITY PROTEIN KINASE"/>
    <property type="match status" value="1"/>
</dbReference>
<evidence type="ECO:0000256" key="3">
    <source>
        <dbReference type="ARBA" id="ARBA00022679"/>
    </source>
</evidence>
<comment type="similarity">
    <text evidence="1">Belongs to the protein kinase superfamily. CMGC Ser/Thr protein kinase family. MNB/DYRK subfamily.</text>
</comment>
<dbReference type="AlphaFoldDB" id="M3JBP4"/>
<dbReference type="OMA" id="FRGHMCI"/>
<dbReference type="GO" id="GO:0005524">
    <property type="term" value="F:ATP binding"/>
    <property type="evidence" value="ECO:0007669"/>
    <property type="project" value="UniProtKB-UniRule"/>
</dbReference>
<keyword evidence="2" id="KW-0723">Serine/threonine-protein kinase</keyword>
<evidence type="ECO:0000256" key="4">
    <source>
        <dbReference type="ARBA" id="ARBA00022741"/>
    </source>
</evidence>
<keyword evidence="3" id="KW-0808">Transferase</keyword>
<dbReference type="SMART" id="SM00220">
    <property type="entry name" value="S_TKc"/>
    <property type="match status" value="1"/>
</dbReference>
<keyword evidence="11" id="KW-1185">Reference proteome</keyword>
<keyword evidence="4 7" id="KW-0547">Nucleotide-binding</keyword>
<dbReference type="PROSITE" id="PS00107">
    <property type="entry name" value="PROTEIN_KINASE_ATP"/>
    <property type="match status" value="1"/>
</dbReference>
<proteinExistence type="inferred from homology"/>
<evidence type="ECO:0000256" key="5">
    <source>
        <dbReference type="ARBA" id="ARBA00022777"/>
    </source>
</evidence>
<evidence type="ECO:0000256" key="8">
    <source>
        <dbReference type="SAM" id="MobiDB-lite"/>
    </source>
</evidence>
<gene>
    <name evidence="10" type="ORF">G210_5655</name>
</gene>
<dbReference type="STRING" id="1245528.M3JBP4"/>
<dbReference type="PROSITE" id="PS00108">
    <property type="entry name" value="PROTEIN_KINASE_ST"/>
    <property type="match status" value="1"/>
</dbReference>
<dbReference type="eggNOG" id="KOG0667">
    <property type="taxonomic scope" value="Eukaryota"/>
</dbReference>
<dbReference type="Gene3D" id="3.30.200.20">
    <property type="entry name" value="Phosphorylase Kinase, domain 1"/>
    <property type="match status" value="1"/>
</dbReference>
<dbReference type="InterPro" id="IPR011009">
    <property type="entry name" value="Kinase-like_dom_sf"/>
</dbReference>
<dbReference type="InterPro" id="IPR050494">
    <property type="entry name" value="Ser_Thr_dual-spec_kinase"/>
</dbReference>
<dbReference type="InterPro" id="IPR008271">
    <property type="entry name" value="Ser/Thr_kinase_AS"/>
</dbReference>
<dbReference type="Gene3D" id="1.10.510.10">
    <property type="entry name" value="Transferase(Phosphotransferase) domain 1"/>
    <property type="match status" value="1"/>
</dbReference>
<comment type="caution">
    <text evidence="10">The sequence shown here is derived from an EMBL/GenBank/DDBJ whole genome shotgun (WGS) entry which is preliminary data.</text>
</comment>
<evidence type="ECO:0000256" key="7">
    <source>
        <dbReference type="PROSITE-ProRule" id="PRU10141"/>
    </source>
</evidence>
<reference evidence="10 11" key="1">
    <citation type="submission" date="2013-02" db="EMBL/GenBank/DDBJ databases">
        <title>Genome sequence of Candida maltosa Xu316, a potential industrial strain for xylitol and ethanol production.</title>
        <authorList>
            <person name="Yu J."/>
            <person name="Wang Q."/>
            <person name="Geng X."/>
            <person name="Bao W."/>
            <person name="He P."/>
            <person name="Cai J."/>
        </authorList>
    </citation>
    <scope>NUCLEOTIDE SEQUENCE [LARGE SCALE GENOMIC DNA]</scope>
    <source>
        <strain evidence="11">Xu316</strain>
    </source>
</reference>
<dbReference type="InterPro" id="IPR017441">
    <property type="entry name" value="Protein_kinase_ATP_BS"/>
</dbReference>
<feature type="binding site" evidence="7">
    <location>
        <position position="402"/>
    </location>
    <ligand>
        <name>ATP</name>
        <dbReference type="ChEBI" id="CHEBI:30616"/>
    </ligand>
</feature>
<evidence type="ECO:0000256" key="6">
    <source>
        <dbReference type="ARBA" id="ARBA00022840"/>
    </source>
</evidence>